<dbReference type="GeneID" id="117652540"/>
<dbReference type="RefSeq" id="XP_034253435.1">
    <property type="nucleotide sequence ID" value="XM_034397544.1"/>
</dbReference>
<evidence type="ECO:0000313" key="13">
    <source>
        <dbReference type="RefSeq" id="XP_034253428.1"/>
    </source>
</evidence>
<dbReference type="AlphaFoldDB" id="A0A6P9A634"/>
<evidence type="ECO:0000313" key="17">
    <source>
        <dbReference type="RefSeq" id="XP_034253433.1"/>
    </source>
</evidence>
<evidence type="ECO:0000313" key="6">
    <source>
        <dbReference type="RefSeq" id="XP_034253420.1"/>
    </source>
</evidence>
<evidence type="ECO:0000313" key="9">
    <source>
        <dbReference type="RefSeq" id="XP_034253423.1"/>
    </source>
</evidence>
<dbReference type="KEGG" id="tpal:117652540"/>
<evidence type="ECO:0000313" key="3">
    <source>
        <dbReference type="RefSeq" id="XP_034253417.1"/>
    </source>
</evidence>
<dbReference type="RefSeq" id="XP_034253432.1">
    <property type="nucleotide sequence ID" value="XM_034397541.1"/>
</dbReference>
<evidence type="ECO:0000313" key="12">
    <source>
        <dbReference type="RefSeq" id="XP_034253427.1"/>
    </source>
</evidence>
<evidence type="ECO:0000313" key="16">
    <source>
        <dbReference type="RefSeq" id="XP_034253432.1"/>
    </source>
</evidence>
<keyword evidence="2" id="KW-1185">Reference proteome</keyword>
<evidence type="ECO:0000313" key="2">
    <source>
        <dbReference type="Proteomes" id="UP000515158"/>
    </source>
</evidence>
<dbReference type="RefSeq" id="XP_034253442.1">
    <property type="nucleotide sequence ID" value="XM_034397551.1"/>
</dbReference>
<organism evidence="9">
    <name type="scientific">Thrips palmi</name>
    <name type="common">Melon thrips</name>
    <dbReference type="NCBI Taxonomy" id="161013"/>
    <lineage>
        <taxon>Eukaryota</taxon>
        <taxon>Metazoa</taxon>
        <taxon>Ecdysozoa</taxon>
        <taxon>Arthropoda</taxon>
        <taxon>Hexapoda</taxon>
        <taxon>Insecta</taxon>
        <taxon>Pterygota</taxon>
        <taxon>Neoptera</taxon>
        <taxon>Paraneoptera</taxon>
        <taxon>Thysanoptera</taxon>
        <taxon>Terebrantia</taxon>
        <taxon>Thripoidea</taxon>
        <taxon>Thripidae</taxon>
        <taxon>Thrips</taxon>
    </lineage>
</organism>
<evidence type="ECO:0000313" key="15">
    <source>
        <dbReference type="RefSeq" id="XP_034253431.1"/>
    </source>
</evidence>
<feature type="compositionally biased region" description="Low complexity" evidence="1">
    <location>
        <begin position="37"/>
        <end position="48"/>
    </location>
</feature>
<dbReference type="RefSeq" id="XP_034253426.1">
    <property type="nucleotide sequence ID" value="XM_034397535.1"/>
</dbReference>
<dbReference type="RefSeq" id="XP_034253440.1">
    <property type="nucleotide sequence ID" value="XM_034397549.1"/>
</dbReference>
<dbReference type="RefSeq" id="XP_034253439.1">
    <property type="nucleotide sequence ID" value="XM_034397548.1"/>
</dbReference>
<gene>
    <name evidence="3 4 5 6 7 8 9 10 11 12 13 14 15 16 17 18 19 20 21 22 23 24 25" type="primary">LOC117652540</name>
</gene>
<dbReference type="RefSeq" id="XP_034253427.1">
    <property type="nucleotide sequence ID" value="XM_034397536.1"/>
</dbReference>
<dbReference type="RefSeq" id="XP_034253436.1">
    <property type="nucleotide sequence ID" value="XM_034397545.1"/>
</dbReference>
<dbReference type="RefSeq" id="XP_034253423.1">
    <property type="nucleotide sequence ID" value="XM_034397532.1"/>
</dbReference>
<feature type="region of interest" description="Disordered" evidence="1">
    <location>
        <begin position="434"/>
        <end position="465"/>
    </location>
</feature>
<evidence type="ECO:0000313" key="23">
    <source>
        <dbReference type="RefSeq" id="XP_034253439.1"/>
    </source>
</evidence>
<dbReference type="Gene3D" id="3.80.10.10">
    <property type="entry name" value="Ribonuclease Inhibitor"/>
    <property type="match status" value="1"/>
</dbReference>
<evidence type="ECO:0000313" key="14">
    <source>
        <dbReference type="RefSeq" id="XP_034253429.1"/>
    </source>
</evidence>
<evidence type="ECO:0000313" key="11">
    <source>
        <dbReference type="RefSeq" id="XP_034253426.1"/>
    </source>
</evidence>
<dbReference type="RefSeq" id="XP_034253417.1">
    <property type="nucleotide sequence ID" value="XM_034397526.1"/>
</dbReference>
<evidence type="ECO:0000313" key="18">
    <source>
        <dbReference type="RefSeq" id="XP_034253434.1"/>
    </source>
</evidence>
<dbReference type="RefSeq" id="XP_034253434.1">
    <property type="nucleotide sequence ID" value="XM_034397543.1"/>
</dbReference>
<dbReference type="RefSeq" id="XP_034253437.1">
    <property type="nucleotide sequence ID" value="XM_034397546.1"/>
</dbReference>
<dbReference type="RefSeq" id="XP_034253431.1">
    <property type="nucleotide sequence ID" value="XM_034397540.1"/>
</dbReference>
<evidence type="ECO:0000313" key="4">
    <source>
        <dbReference type="RefSeq" id="XP_034253418.1"/>
    </source>
</evidence>
<evidence type="ECO:0000313" key="22">
    <source>
        <dbReference type="RefSeq" id="XP_034253438.1"/>
    </source>
</evidence>
<feature type="region of interest" description="Disordered" evidence="1">
    <location>
        <begin position="1"/>
        <end position="52"/>
    </location>
</feature>
<dbReference type="RefSeq" id="XP_034253418.1">
    <property type="nucleotide sequence ID" value="XM_034397527.1"/>
</dbReference>
<evidence type="ECO:0000256" key="1">
    <source>
        <dbReference type="SAM" id="MobiDB-lite"/>
    </source>
</evidence>
<dbReference type="RefSeq" id="XP_034253429.1">
    <property type="nucleotide sequence ID" value="XM_034397538.1"/>
</dbReference>
<dbReference type="RefSeq" id="XP_034253438.1">
    <property type="nucleotide sequence ID" value="XM_034397547.1"/>
</dbReference>
<protein>
    <submittedName>
        <fullName evidence="3 4">Uncharacterized protein LOC117652540</fullName>
    </submittedName>
</protein>
<evidence type="ECO:0000313" key="24">
    <source>
        <dbReference type="RefSeq" id="XP_034253440.1"/>
    </source>
</evidence>
<evidence type="ECO:0000313" key="20">
    <source>
        <dbReference type="RefSeq" id="XP_034253436.1"/>
    </source>
</evidence>
<evidence type="ECO:0000313" key="21">
    <source>
        <dbReference type="RefSeq" id="XP_034253437.1"/>
    </source>
</evidence>
<dbReference type="Proteomes" id="UP000515158">
    <property type="component" value="Unplaced"/>
</dbReference>
<dbReference type="RefSeq" id="XP_034253419.1">
    <property type="nucleotide sequence ID" value="XM_034397528.1"/>
</dbReference>
<evidence type="ECO:0000313" key="25">
    <source>
        <dbReference type="RefSeq" id="XP_034253442.1"/>
    </source>
</evidence>
<dbReference type="RefSeq" id="XP_034253422.1">
    <property type="nucleotide sequence ID" value="XM_034397531.1"/>
</dbReference>
<evidence type="ECO:0000313" key="10">
    <source>
        <dbReference type="RefSeq" id="XP_034253425.1"/>
    </source>
</evidence>
<dbReference type="InterPro" id="IPR032675">
    <property type="entry name" value="LRR_dom_sf"/>
</dbReference>
<feature type="compositionally biased region" description="Acidic residues" evidence="1">
    <location>
        <begin position="445"/>
        <end position="455"/>
    </location>
</feature>
<evidence type="ECO:0000313" key="5">
    <source>
        <dbReference type="RefSeq" id="XP_034253419.1"/>
    </source>
</evidence>
<dbReference type="RefSeq" id="XP_034253425.1">
    <property type="nucleotide sequence ID" value="XM_034397534.1"/>
</dbReference>
<evidence type="ECO:0000313" key="7">
    <source>
        <dbReference type="RefSeq" id="XP_034253421.1"/>
    </source>
</evidence>
<name>A0A6P9A634_THRPL</name>
<evidence type="ECO:0000313" key="19">
    <source>
        <dbReference type="RefSeq" id="XP_034253435.1"/>
    </source>
</evidence>
<dbReference type="RefSeq" id="XP_034253421.1">
    <property type="nucleotide sequence ID" value="XM_034397530.1"/>
</dbReference>
<dbReference type="RefSeq" id="XP_034253420.1">
    <property type="nucleotide sequence ID" value="XM_034397529.1"/>
</dbReference>
<proteinExistence type="predicted"/>
<sequence>MAPGAKRRNTNEAGPSHDGLGVAAKQMRQDAVDEQNADVAQQQAAPQGDADKWSAMRLRCSSKTMRDEAALQDFLATLAEAPQLAALELSLGNRPGTRTALLQVLVALHTATPRIKELVLTFGEASLDSVIALLGRVRGHLEKLVVSAPYQHAAYDAPGALQRFWTALEETGLTTLELPGYCLNLQGSTKVKLVPAKWRLQSLSVTFGPPCTKRTLLPALIRANAKSLRKAKVGGVSMHPTDLAAAFTALAACKGLVDATVPCCKSVAVLEGCAELTKIDFTAAHLLMAGTAGEDVRAVAKVLAKPAVAERVDDLTLTFFKFGVTKQLAQGLYKSVRGMRKLKTLSVAFCTGFPSAFKNILKSQPLLEHLHLDDGDEPAWQPRVLADITPANAPCLKSVRLHPGLLSEQGKLQDAARAIEQRFAAAGRPVEVVLGKRNVDRPDDSSDEEDDDEEGAAPNPGCAIA</sequence>
<dbReference type="RefSeq" id="XP_034253433.1">
    <property type="nucleotide sequence ID" value="XM_034397542.1"/>
</dbReference>
<accession>A0A6P9A634</accession>
<reference evidence="3 4" key="1">
    <citation type="submission" date="2025-04" db="UniProtKB">
        <authorList>
            <consortium name="RefSeq"/>
        </authorList>
    </citation>
    <scope>IDENTIFICATION</scope>
    <source>
        <tissue evidence="3 4">Total insect</tissue>
    </source>
</reference>
<dbReference type="RefSeq" id="XP_034253428.1">
    <property type="nucleotide sequence ID" value="XM_034397537.1"/>
</dbReference>
<evidence type="ECO:0000313" key="8">
    <source>
        <dbReference type="RefSeq" id="XP_034253422.1"/>
    </source>
</evidence>